<protein>
    <submittedName>
        <fullName evidence="1">Uncharacterized protein</fullName>
    </submittedName>
</protein>
<proteinExistence type="predicted"/>
<reference evidence="1 2" key="1">
    <citation type="submission" date="2024-01" db="EMBL/GenBank/DDBJ databases">
        <title>Genome assemblies of Stephania.</title>
        <authorList>
            <person name="Yang L."/>
        </authorList>
    </citation>
    <scope>NUCLEOTIDE SEQUENCE [LARGE SCALE GENOMIC DNA]</scope>
    <source>
        <strain evidence="1">QJT</strain>
        <tissue evidence="1">Leaf</tissue>
    </source>
</reference>
<dbReference type="Proteomes" id="UP001417504">
    <property type="component" value="Unassembled WGS sequence"/>
</dbReference>
<accession>A0AAP0P4Q3</accession>
<name>A0AAP0P4Q3_9MAGN</name>
<dbReference type="InterPro" id="IPR021899">
    <property type="entry name" value="DUF3511"/>
</dbReference>
<evidence type="ECO:0000313" key="2">
    <source>
        <dbReference type="Proteomes" id="UP001417504"/>
    </source>
</evidence>
<dbReference type="PANTHER" id="PTHR33193:SF7">
    <property type="entry name" value="OS06G0686600 PROTEIN"/>
    <property type="match status" value="1"/>
</dbReference>
<dbReference type="PANTHER" id="PTHR33193">
    <property type="entry name" value="DOMAIN PROTEIN, PUTATIVE (DUF3511)-RELATED"/>
    <property type="match status" value="1"/>
</dbReference>
<comment type="caution">
    <text evidence="1">The sequence shown here is derived from an EMBL/GenBank/DDBJ whole genome shotgun (WGS) entry which is preliminary data.</text>
</comment>
<dbReference type="AlphaFoldDB" id="A0AAP0P4Q3"/>
<gene>
    <name evidence="1" type="ORF">Sjap_010576</name>
</gene>
<organism evidence="1 2">
    <name type="scientific">Stephania japonica</name>
    <dbReference type="NCBI Taxonomy" id="461633"/>
    <lineage>
        <taxon>Eukaryota</taxon>
        <taxon>Viridiplantae</taxon>
        <taxon>Streptophyta</taxon>
        <taxon>Embryophyta</taxon>
        <taxon>Tracheophyta</taxon>
        <taxon>Spermatophyta</taxon>
        <taxon>Magnoliopsida</taxon>
        <taxon>Ranunculales</taxon>
        <taxon>Menispermaceae</taxon>
        <taxon>Menispermoideae</taxon>
        <taxon>Cissampelideae</taxon>
        <taxon>Stephania</taxon>
    </lineage>
</organism>
<evidence type="ECO:0000313" key="1">
    <source>
        <dbReference type="EMBL" id="KAK9130089.1"/>
    </source>
</evidence>
<dbReference type="Pfam" id="PF12023">
    <property type="entry name" value="DUF3511"/>
    <property type="match status" value="1"/>
</dbReference>
<dbReference type="EMBL" id="JBBNAE010000004">
    <property type="protein sequence ID" value="KAK9130089.1"/>
    <property type="molecule type" value="Genomic_DNA"/>
</dbReference>
<keyword evidence="2" id="KW-1185">Reference proteome</keyword>
<sequence>MEKSRSFPSSSSSSSYNRFGLLEEEPSSSKAYSFNGPPCNKAAHIRLRCSSNPESRRKKRVASYNAFVMEAKLKTSVRNSFKWIKTKFIGIW</sequence>